<keyword evidence="11" id="KW-1185">Reference proteome</keyword>
<dbReference type="Pfam" id="PF14541">
    <property type="entry name" value="TAXi_C"/>
    <property type="match status" value="1"/>
</dbReference>
<feature type="chain" id="PRO_5040983850" evidence="8">
    <location>
        <begin position="28"/>
        <end position="443"/>
    </location>
</feature>
<dbReference type="Gene3D" id="2.40.70.10">
    <property type="entry name" value="Acid Proteases"/>
    <property type="match status" value="2"/>
</dbReference>
<dbReference type="PROSITE" id="PS51767">
    <property type="entry name" value="PEPTIDASE_A1"/>
    <property type="match status" value="1"/>
</dbReference>
<feature type="active site" evidence="7">
    <location>
        <position position="119"/>
    </location>
</feature>
<evidence type="ECO:0000256" key="1">
    <source>
        <dbReference type="ARBA" id="ARBA00007447"/>
    </source>
</evidence>
<feature type="active site" evidence="7">
    <location>
        <position position="321"/>
    </location>
</feature>
<sequence length="443" mass="48189">MASMYSMCCVLFLALAIVALHVSPALSTSRRVFVGRNELEQGFRVVLKHVDSGKNLTKWERIQRGIMRGQHRLKRLNDMVLAASVGSGGIKTPVVAGNGEFLMYLSIGTPPKSYSAIMDTGSDLIWIQCKPCSQCYHQSSPIFDPKKSSTYAKLSCKNRLCKALPQSTCDKGCKYTYSYGDYSMTQGEMATETLTFGKVSVPKIGFGCGKDNEGEGFSQGAGLVGLGRGALSLVSQLKEPKFSYCLTLFDDTQKSTLLMGSIARVDRAIGAVKTTPLIRNPLQPSLYYLSLDGISVGRTRLHIKKSSFALRKDGTGGLIIDSGTTITYLEEGAFDAVKKGFTKHMKLPLDNSGAAGLDLCFTLPLGTKEVKVPKLVFHFKGADLDLPAENYMIADSESGLVCLAMGSSNDISIFGNVQQQNMMVLHDLKQQTVSFVQTQCHKL</sequence>
<evidence type="ECO:0000256" key="8">
    <source>
        <dbReference type="SAM" id="SignalP"/>
    </source>
</evidence>
<reference evidence="10" key="1">
    <citation type="submission" date="2023-05" db="EMBL/GenBank/DDBJ databases">
        <title>Genome and transcriptome analyses reveal genes involved in the formation of fine ridges on petal epidermal cells in Hibiscus trionum.</title>
        <authorList>
            <person name="Koshimizu S."/>
            <person name="Masuda S."/>
            <person name="Ishii T."/>
            <person name="Shirasu K."/>
            <person name="Hoshino A."/>
            <person name="Arita M."/>
        </authorList>
    </citation>
    <scope>NUCLEOTIDE SEQUENCE</scope>
    <source>
        <strain evidence="10">Hamamatsu line</strain>
    </source>
</reference>
<dbReference type="PANTHER" id="PTHR47967">
    <property type="entry name" value="OS07G0603500 PROTEIN-RELATED"/>
    <property type="match status" value="1"/>
</dbReference>
<accession>A0A9W7LK82</accession>
<feature type="signal peptide" evidence="8">
    <location>
        <begin position="1"/>
        <end position="27"/>
    </location>
</feature>
<keyword evidence="3 8" id="KW-0732">Signal</keyword>
<evidence type="ECO:0000313" key="11">
    <source>
        <dbReference type="Proteomes" id="UP001165190"/>
    </source>
</evidence>
<dbReference type="InterPro" id="IPR001461">
    <property type="entry name" value="Aspartic_peptidase_A1"/>
</dbReference>
<comment type="caution">
    <text evidence="10">The sequence shown here is derived from an EMBL/GenBank/DDBJ whole genome shotgun (WGS) entry which is preliminary data.</text>
</comment>
<dbReference type="Pfam" id="PF14543">
    <property type="entry name" value="TAXi_N"/>
    <property type="match status" value="1"/>
</dbReference>
<evidence type="ECO:0000259" key="9">
    <source>
        <dbReference type="PROSITE" id="PS51767"/>
    </source>
</evidence>
<dbReference type="PRINTS" id="PR00792">
    <property type="entry name" value="PEPSIN"/>
</dbReference>
<dbReference type="Proteomes" id="UP001165190">
    <property type="component" value="Unassembled WGS sequence"/>
</dbReference>
<dbReference type="GO" id="GO:0004190">
    <property type="term" value="F:aspartic-type endopeptidase activity"/>
    <property type="evidence" value="ECO:0007669"/>
    <property type="project" value="UniProtKB-KW"/>
</dbReference>
<evidence type="ECO:0000256" key="5">
    <source>
        <dbReference type="ARBA" id="ARBA00022801"/>
    </source>
</evidence>
<evidence type="ECO:0000256" key="2">
    <source>
        <dbReference type="ARBA" id="ARBA00022670"/>
    </source>
</evidence>
<dbReference type="GO" id="GO:0006508">
    <property type="term" value="P:proteolysis"/>
    <property type="evidence" value="ECO:0007669"/>
    <property type="project" value="UniProtKB-KW"/>
</dbReference>
<dbReference type="FunFam" id="2.40.70.10:FF:000029">
    <property type="entry name" value="Aspartyl protease family protein"/>
    <property type="match status" value="1"/>
</dbReference>
<dbReference type="InterPro" id="IPR032861">
    <property type="entry name" value="TAXi_N"/>
</dbReference>
<evidence type="ECO:0000256" key="3">
    <source>
        <dbReference type="ARBA" id="ARBA00022729"/>
    </source>
</evidence>
<dbReference type="InterPro" id="IPR051708">
    <property type="entry name" value="Plant_Aspart_Prot_A1"/>
</dbReference>
<name>A0A9W7LK82_HIBTR</name>
<evidence type="ECO:0000313" key="10">
    <source>
        <dbReference type="EMBL" id="GMI67161.1"/>
    </source>
</evidence>
<dbReference type="InterPro" id="IPR032799">
    <property type="entry name" value="TAXi_C"/>
</dbReference>
<evidence type="ECO:0000256" key="7">
    <source>
        <dbReference type="PIRSR" id="PIRSR601461-1"/>
    </source>
</evidence>
<dbReference type="InterPro" id="IPR033121">
    <property type="entry name" value="PEPTIDASE_A1"/>
</dbReference>
<dbReference type="EMBL" id="BSYR01000004">
    <property type="protein sequence ID" value="GMI67161.1"/>
    <property type="molecule type" value="Genomic_DNA"/>
</dbReference>
<keyword evidence="6" id="KW-0325">Glycoprotein</keyword>
<dbReference type="AlphaFoldDB" id="A0A9W7LK82"/>
<dbReference type="CDD" id="cd05476">
    <property type="entry name" value="pepsin_A_like_plant"/>
    <property type="match status" value="1"/>
</dbReference>
<organism evidence="10 11">
    <name type="scientific">Hibiscus trionum</name>
    <name type="common">Flower of an hour</name>
    <dbReference type="NCBI Taxonomy" id="183268"/>
    <lineage>
        <taxon>Eukaryota</taxon>
        <taxon>Viridiplantae</taxon>
        <taxon>Streptophyta</taxon>
        <taxon>Embryophyta</taxon>
        <taxon>Tracheophyta</taxon>
        <taxon>Spermatophyta</taxon>
        <taxon>Magnoliopsida</taxon>
        <taxon>eudicotyledons</taxon>
        <taxon>Gunneridae</taxon>
        <taxon>Pentapetalae</taxon>
        <taxon>rosids</taxon>
        <taxon>malvids</taxon>
        <taxon>Malvales</taxon>
        <taxon>Malvaceae</taxon>
        <taxon>Malvoideae</taxon>
        <taxon>Hibiscus</taxon>
    </lineage>
</organism>
<proteinExistence type="inferred from homology"/>
<protein>
    <submittedName>
        <fullName evidence="10">Atypical Aspartic Protease in Roots 1</fullName>
    </submittedName>
</protein>
<evidence type="ECO:0000256" key="6">
    <source>
        <dbReference type="ARBA" id="ARBA00023180"/>
    </source>
</evidence>
<comment type="similarity">
    <text evidence="1">Belongs to the peptidase A1 family.</text>
</comment>
<dbReference type="SUPFAM" id="SSF50630">
    <property type="entry name" value="Acid proteases"/>
    <property type="match status" value="1"/>
</dbReference>
<dbReference type="GO" id="GO:0005576">
    <property type="term" value="C:extracellular region"/>
    <property type="evidence" value="ECO:0007669"/>
    <property type="project" value="TreeGrafter"/>
</dbReference>
<evidence type="ECO:0000256" key="4">
    <source>
        <dbReference type="ARBA" id="ARBA00022750"/>
    </source>
</evidence>
<gene>
    <name evidence="10" type="ORF">HRI_000385400</name>
</gene>
<dbReference type="FunFam" id="2.40.70.10:FF:000016">
    <property type="entry name" value="Probable aspartic protease At2g35615"/>
    <property type="match status" value="1"/>
</dbReference>
<keyword evidence="5" id="KW-0378">Hydrolase</keyword>
<dbReference type="InterPro" id="IPR034161">
    <property type="entry name" value="Pepsin-like_plant"/>
</dbReference>
<dbReference type="InterPro" id="IPR021109">
    <property type="entry name" value="Peptidase_aspartic_dom_sf"/>
</dbReference>
<feature type="domain" description="Peptidase A1" evidence="9">
    <location>
        <begin position="101"/>
        <end position="436"/>
    </location>
</feature>
<keyword evidence="2 10" id="KW-0645">Protease</keyword>
<dbReference type="OrthoDB" id="660550at2759"/>
<dbReference type="PANTHER" id="PTHR47967:SF130">
    <property type="entry name" value="ASPARTIC PROTEINASE NEPENTHESIN-1-LIKE"/>
    <property type="match status" value="1"/>
</dbReference>
<keyword evidence="4" id="KW-0064">Aspartyl protease</keyword>